<gene>
    <name evidence="3" type="ORF">Clacol_007983</name>
</gene>
<evidence type="ECO:0000313" key="3">
    <source>
        <dbReference type="EMBL" id="GJJ13727.1"/>
    </source>
</evidence>
<accession>A0AAV5AGF6</accession>
<dbReference type="AlphaFoldDB" id="A0AAV5AGF6"/>
<evidence type="ECO:0000313" key="4">
    <source>
        <dbReference type="Proteomes" id="UP001050691"/>
    </source>
</evidence>
<feature type="region of interest" description="Disordered" evidence="1">
    <location>
        <begin position="389"/>
        <end position="420"/>
    </location>
</feature>
<dbReference type="Proteomes" id="UP001050691">
    <property type="component" value="Unassembled WGS sequence"/>
</dbReference>
<proteinExistence type="predicted"/>
<protein>
    <recommendedName>
        <fullName evidence="2">DUF6532 domain-containing protein</fullName>
    </recommendedName>
</protein>
<evidence type="ECO:0000259" key="2">
    <source>
        <dbReference type="Pfam" id="PF20149"/>
    </source>
</evidence>
<keyword evidence="4" id="KW-1185">Reference proteome</keyword>
<dbReference type="InterPro" id="IPR045341">
    <property type="entry name" value="DUF6532"/>
</dbReference>
<dbReference type="EMBL" id="BPWL01000009">
    <property type="protein sequence ID" value="GJJ13727.1"/>
    <property type="molecule type" value="Genomic_DNA"/>
</dbReference>
<organism evidence="3 4">
    <name type="scientific">Clathrus columnatus</name>
    <dbReference type="NCBI Taxonomy" id="1419009"/>
    <lineage>
        <taxon>Eukaryota</taxon>
        <taxon>Fungi</taxon>
        <taxon>Dikarya</taxon>
        <taxon>Basidiomycota</taxon>
        <taxon>Agaricomycotina</taxon>
        <taxon>Agaricomycetes</taxon>
        <taxon>Phallomycetidae</taxon>
        <taxon>Phallales</taxon>
        <taxon>Clathraceae</taxon>
        <taxon>Clathrus</taxon>
    </lineage>
</organism>
<feature type="region of interest" description="Disordered" evidence="1">
    <location>
        <begin position="1"/>
        <end position="28"/>
    </location>
</feature>
<name>A0AAV5AGF6_9AGAM</name>
<feature type="compositionally biased region" description="Basic and acidic residues" evidence="1">
    <location>
        <begin position="411"/>
        <end position="420"/>
    </location>
</feature>
<feature type="region of interest" description="Disordered" evidence="1">
    <location>
        <begin position="54"/>
        <end position="126"/>
    </location>
</feature>
<dbReference type="Pfam" id="PF20149">
    <property type="entry name" value="DUF6532"/>
    <property type="match status" value="1"/>
</dbReference>
<reference evidence="3" key="1">
    <citation type="submission" date="2021-10" db="EMBL/GenBank/DDBJ databases">
        <title>De novo Genome Assembly of Clathrus columnatus (Basidiomycota, Fungi) Using Illumina and Nanopore Sequence Data.</title>
        <authorList>
            <person name="Ogiso-Tanaka E."/>
            <person name="Itagaki H."/>
            <person name="Hosoya T."/>
            <person name="Hosaka K."/>
        </authorList>
    </citation>
    <scope>NUCLEOTIDE SEQUENCE</scope>
    <source>
        <strain evidence="3">MO-923</strain>
    </source>
</reference>
<feature type="domain" description="DUF6532" evidence="2">
    <location>
        <begin position="140"/>
        <end position="332"/>
    </location>
</feature>
<sequence>MLEFAPCLEDPYESASDQNGAYHPTQPTYPLALSTENLTFKSIVVYPRPKPKPLKKSIMTLSNTPSAPNDSTSSPEPSDPLSISHSNLPLSLLPQKHNSSNGDVNSERPTLKISNPPGHERKRAKGTDVLYDLQGLLKLSIADYRSMIATHCPFPDLTECHAHAQAALTRSSNLLRIAIKDEESYNTLVNLLLPRASHMRGELRMKLTPLVASNYGFKLPVSENVEYMNRELVKMLLFKDAFLFQEPNRRHGLYSNPILQIAINEMWFQNDRDEGVKFSEYFNPIPFPVIALIFTVVEFIINQWESGSYCNVTAFTAKEYKQVYLRHLQSLEATDSTSHTCSIKLLKIRKSLYSMACKVAGVKSRRDLEIIDDEDIAIFEQDNVSNLDNDSDAGVTGEDEDTFSGFGDIMNHSDQDQDEE</sequence>
<feature type="compositionally biased region" description="Polar residues" evidence="1">
    <location>
        <begin position="59"/>
        <end position="89"/>
    </location>
</feature>
<comment type="caution">
    <text evidence="3">The sequence shown here is derived from an EMBL/GenBank/DDBJ whole genome shotgun (WGS) entry which is preliminary data.</text>
</comment>
<evidence type="ECO:0000256" key="1">
    <source>
        <dbReference type="SAM" id="MobiDB-lite"/>
    </source>
</evidence>